<dbReference type="GO" id="GO:0046872">
    <property type="term" value="F:metal ion binding"/>
    <property type="evidence" value="ECO:0007669"/>
    <property type="project" value="UniProtKB-KW"/>
</dbReference>
<dbReference type="Pfam" id="PF25597">
    <property type="entry name" value="SH3_retrovirus"/>
    <property type="match status" value="1"/>
</dbReference>
<dbReference type="InterPro" id="IPR012337">
    <property type="entry name" value="RNaseH-like_sf"/>
</dbReference>
<keyword evidence="1" id="KW-0815">Transposition</keyword>
<dbReference type="EMBL" id="NHTK01000930">
    <property type="protein sequence ID" value="PPR04536.1"/>
    <property type="molecule type" value="Genomic_DNA"/>
</dbReference>
<dbReference type="PANTHER" id="PTHR42648:SF24">
    <property type="entry name" value="INTEGRASE CATALYTIC DOMAIN-CONTAINING PROTEIN"/>
    <property type="match status" value="1"/>
</dbReference>
<dbReference type="GO" id="GO:0032196">
    <property type="term" value="P:transposition"/>
    <property type="evidence" value="ECO:0007669"/>
    <property type="project" value="UniProtKB-KW"/>
</dbReference>
<protein>
    <recommendedName>
        <fullName evidence="7">Integrase catalytic domain-containing protein</fullName>
    </recommendedName>
</protein>
<evidence type="ECO:0000256" key="5">
    <source>
        <dbReference type="ARBA" id="ARBA00048173"/>
    </source>
</evidence>
<feature type="non-terminal residue" evidence="8">
    <location>
        <position position="832"/>
    </location>
</feature>
<dbReference type="AlphaFoldDB" id="A0A409YNF2"/>
<evidence type="ECO:0000256" key="6">
    <source>
        <dbReference type="ARBA" id="ARBA00049244"/>
    </source>
</evidence>
<organism evidence="8 9">
    <name type="scientific">Panaeolus cyanescens</name>
    <dbReference type="NCBI Taxonomy" id="181874"/>
    <lineage>
        <taxon>Eukaryota</taxon>
        <taxon>Fungi</taxon>
        <taxon>Dikarya</taxon>
        <taxon>Basidiomycota</taxon>
        <taxon>Agaricomycotina</taxon>
        <taxon>Agaricomycetes</taxon>
        <taxon>Agaricomycetidae</taxon>
        <taxon>Agaricales</taxon>
        <taxon>Agaricineae</taxon>
        <taxon>Galeropsidaceae</taxon>
        <taxon>Panaeolus</taxon>
    </lineage>
</organism>
<feature type="domain" description="Integrase catalytic" evidence="7">
    <location>
        <begin position="34"/>
        <end position="212"/>
    </location>
</feature>
<dbReference type="InterPro" id="IPR036397">
    <property type="entry name" value="RNaseH_sf"/>
</dbReference>
<dbReference type="InterPro" id="IPR013103">
    <property type="entry name" value="RVT_2"/>
</dbReference>
<dbReference type="Gene3D" id="3.30.420.10">
    <property type="entry name" value="Ribonuclease H-like superfamily/Ribonuclease H"/>
    <property type="match status" value="1"/>
</dbReference>
<proteinExistence type="predicted"/>
<dbReference type="InParanoid" id="A0A409YNF2"/>
<evidence type="ECO:0000256" key="1">
    <source>
        <dbReference type="ARBA" id="ARBA00022578"/>
    </source>
</evidence>
<evidence type="ECO:0000259" key="7">
    <source>
        <dbReference type="PROSITE" id="PS50994"/>
    </source>
</evidence>
<dbReference type="GO" id="GO:0003887">
    <property type="term" value="F:DNA-directed DNA polymerase activity"/>
    <property type="evidence" value="ECO:0007669"/>
    <property type="project" value="UniProtKB-EC"/>
</dbReference>
<keyword evidence="9" id="KW-1185">Reference proteome</keyword>
<dbReference type="InterPro" id="IPR039537">
    <property type="entry name" value="Retrotran_Ty1/copia-like"/>
</dbReference>
<name>A0A409YNF2_9AGAR</name>
<comment type="catalytic activity">
    <reaction evidence="6">
        <text>DNA(n) + a 2'-deoxyribonucleoside 5'-triphosphate = DNA(n+1) + diphosphate</text>
        <dbReference type="Rhea" id="RHEA:22508"/>
        <dbReference type="Rhea" id="RHEA-COMP:17339"/>
        <dbReference type="Rhea" id="RHEA-COMP:17340"/>
        <dbReference type="ChEBI" id="CHEBI:33019"/>
        <dbReference type="ChEBI" id="CHEBI:61560"/>
        <dbReference type="ChEBI" id="CHEBI:173112"/>
        <dbReference type="EC" id="2.7.7.7"/>
    </reaction>
</comment>
<evidence type="ECO:0000256" key="2">
    <source>
        <dbReference type="ARBA" id="ARBA00022723"/>
    </source>
</evidence>
<dbReference type="GO" id="GO:0003723">
    <property type="term" value="F:RNA binding"/>
    <property type="evidence" value="ECO:0007669"/>
    <property type="project" value="UniProtKB-KW"/>
</dbReference>
<evidence type="ECO:0000313" key="8">
    <source>
        <dbReference type="EMBL" id="PPR04536.1"/>
    </source>
</evidence>
<dbReference type="Proteomes" id="UP000284842">
    <property type="component" value="Unassembled WGS sequence"/>
</dbReference>
<dbReference type="SUPFAM" id="SSF53098">
    <property type="entry name" value="Ribonuclease H-like"/>
    <property type="match status" value="1"/>
</dbReference>
<dbReference type="InterPro" id="IPR001584">
    <property type="entry name" value="Integrase_cat-core"/>
</dbReference>
<keyword evidence="3" id="KW-0378">Hydrolase</keyword>
<accession>A0A409YNF2</accession>
<evidence type="ECO:0000256" key="3">
    <source>
        <dbReference type="ARBA" id="ARBA00022801"/>
    </source>
</evidence>
<dbReference type="InterPro" id="IPR057670">
    <property type="entry name" value="SH3_retrovirus"/>
</dbReference>
<dbReference type="GO" id="GO:0005634">
    <property type="term" value="C:nucleus"/>
    <property type="evidence" value="ECO:0007669"/>
    <property type="project" value="UniProtKB-ARBA"/>
</dbReference>
<dbReference type="GO" id="GO:0016787">
    <property type="term" value="F:hydrolase activity"/>
    <property type="evidence" value="ECO:0007669"/>
    <property type="project" value="UniProtKB-KW"/>
</dbReference>
<comment type="caution">
    <text evidence="8">The sequence shown here is derived from an EMBL/GenBank/DDBJ whole genome shotgun (WGS) entry which is preliminary data.</text>
</comment>
<keyword evidence="2" id="KW-0479">Metal-binding</keyword>
<keyword evidence="4" id="KW-0694">RNA-binding</keyword>
<dbReference type="Pfam" id="PF07727">
    <property type="entry name" value="RVT_2"/>
    <property type="match status" value="1"/>
</dbReference>
<reference evidence="8 9" key="1">
    <citation type="journal article" date="2018" name="Evol. Lett.">
        <title>Horizontal gene cluster transfer increased hallucinogenic mushroom diversity.</title>
        <authorList>
            <person name="Reynolds H.T."/>
            <person name="Vijayakumar V."/>
            <person name="Gluck-Thaler E."/>
            <person name="Korotkin H.B."/>
            <person name="Matheny P.B."/>
            <person name="Slot J.C."/>
        </authorList>
    </citation>
    <scope>NUCLEOTIDE SEQUENCE [LARGE SCALE GENOMIC DNA]</scope>
    <source>
        <strain evidence="8 9">2629</strain>
    </source>
</reference>
<dbReference type="OrthoDB" id="3243429at2759"/>
<sequence>EATRAVLTHDYVVGLEFEGKFKEETCVPCLVGKGVQRPFDHKRIRATRVGQLLHMDICGQYGVKTPQGYLYFMIILDDKTNFGFVGLLRTRDTAIIFYKVVEPYLKRVGGGPVETVRFDGARELCEGQMKKYIQSQGTVMQVTAAYAHQQNGKAERYVRVIEEGGAALLADAGLSETYWGDAVLCYIYVRNRVPTSTLPANVTPYEALLGSKPDVSHFRVFGCLCYPIIPPEERVHGGPRRFPAVFLGYRENRVGWHCRDIKGRYYFSRDVIFDELRPGRLGIPRSVPVHIDTLVFNGGGRALRSAARGATVPERQALPVGTTMLADAPLSDDEADMDRARALHAQALDLVRVRRSLAPISADAVVSESLLATFMAYKYVQDSEPHLVSSLADVEEEVMRGACLAAYVSDKKHWSPKPVSFDLSKPPASYEEMLLRPDCPKWMAACQREADSLHLMGALEPDYLPPGRKSIKVKWVFAHKHDPEGMVLEVEGEKARLVVKGFSQRPEDYGEVSSPVARTASIRAVMAYAATKDLELMALDVKTAFLHAKLDRDIYIDQIPGFPLKDPKMVYKLKVALYGLKQAAYEFYQLVRRLMGDVGMLRCEVDHAVFVGEWLSSPDPSVPMPSDGGPLRLIFPIHVDDGIGAASNRPLWTWFIGRLRSSLNIKDLGPVELFLGMQVLRDRANRRLWLSQRAFTDLGPVELFLGMQVLRDRANRRLWLSQRAFTVELLQDWNMKDCRPAPTPLEPGLDLFSLPPAPANALPDIKDKDVTVRYQSLVGSILYLACTTRPDLAYAAMALGQFNSRPTRAHLLAAKRVLRYLAGTVELSLELG</sequence>
<dbReference type="PANTHER" id="PTHR42648">
    <property type="entry name" value="TRANSPOSASE, PUTATIVE-RELATED"/>
    <property type="match status" value="1"/>
</dbReference>
<evidence type="ECO:0000313" key="9">
    <source>
        <dbReference type="Proteomes" id="UP000284842"/>
    </source>
</evidence>
<evidence type="ECO:0000256" key="4">
    <source>
        <dbReference type="ARBA" id="ARBA00022884"/>
    </source>
</evidence>
<dbReference type="PROSITE" id="PS50994">
    <property type="entry name" value="INTEGRASE"/>
    <property type="match status" value="1"/>
</dbReference>
<dbReference type="GO" id="GO:0015074">
    <property type="term" value="P:DNA integration"/>
    <property type="evidence" value="ECO:0007669"/>
    <property type="project" value="InterPro"/>
</dbReference>
<comment type="catalytic activity">
    <reaction evidence="5">
        <text>DNA(n) + a 2'-deoxyribonucleoside 5'-triphosphate = DNA(n+1) + diphosphate</text>
        <dbReference type="Rhea" id="RHEA:22508"/>
        <dbReference type="Rhea" id="RHEA-COMP:17339"/>
        <dbReference type="Rhea" id="RHEA-COMP:17340"/>
        <dbReference type="ChEBI" id="CHEBI:33019"/>
        <dbReference type="ChEBI" id="CHEBI:61560"/>
        <dbReference type="ChEBI" id="CHEBI:173112"/>
        <dbReference type="EC" id="2.7.7.49"/>
    </reaction>
</comment>
<dbReference type="GO" id="GO:0003964">
    <property type="term" value="F:RNA-directed DNA polymerase activity"/>
    <property type="evidence" value="ECO:0007669"/>
    <property type="project" value="UniProtKB-EC"/>
</dbReference>
<gene>
    <name evidence="8" type="ORF">CVT24_013130</name>
</gene>
<dbReference type="STRING" id="181874.A0A409YNF2"/>
<feature type="non-terminal residue" evidence="8">
    <location>
        <position position="1"/>
    </location>
</feature>